<comment type="caution">
    <text evidence="1">The sequence shown here is derived from an EMBL/GenBank/DDBJ whole genome shotgun (WGS) entry which is preliminary data.</text>
</comment>
<dbReference type="PANTHER" id="PTHR35145">
    <property type="entry name" value="CYTOPLASMIC PROTEIN-RELATED"/>
    <property type="match status" value="1"/>
</dbReference>
<dbReference type="EMBL" id="QICB01000004">
    <property type="protein sequence ID" value="RNL19616.1"/>
    <property type="molecule type" value="Genomic_DNA"/>
</dbReference>
<gene>
    <name evidence="1" type="ORF">DMP07_06500</name>
</gene>
<dbReference type="InterPro" id="IPR007351">
    <property type="entry name" value="YjbR"/>
</dbReference>
<reference evidence="2" key="1">
    <citation type="submission" date="2018-05" db="EMBL/GenBank/DDBJ databases">
        <title>Genome Sequencing of selected type strains of the family Eggerthellaceae.</title>
        <authorList>
            <person name="Danylec N."/>
            <person name="Stoll D.A."/>
            <person name="Doetsch A."/>
            <person name="Huch M."/>
        </authorList>
    </citation>
    <scope>NUCLEOTIDE SEQUENCE [LARGE SCALE GENOMIC DNA]</scope>
    <source>
        <strain evidence="2">DSM 17537</strain>
    </source>
</reference>
<dbReference type="Gene3D" id="3.90.1150.30">
    <property type="match status" value="1"/>
</dbReference>
<name>A0A3N0AGC1_9ACTN</name>
<sequence>MKTEEIDAYLRAKPGAEKDFKAEWEWWRYLVGGKMFAAEFTVGPEHKEPYRGRHLLTLKCDPAWAEALRLDLPHAVYPGFYMDKRNWISIDLDADVAGSLLVELCDHSYGLVFSKLTKKLQREIASTSDEGLSAI</sequence>
<accession>A0A3N0AGC1</accession>
<dbReference type="AlphaFoldDB" id="A0A3N0AGC1"/>
<organism evidence="1 2">
    <name type="scientific">Slackia faecicanis</name>
    <dbReference type="NCBI Taxonomy" id="255723"/>
    <lineage>
        <taxon>Bacteria</taxon>
        <taxon>Bacillati</taxon>
        <taxon>Actinomycetota</taxon>
        <taxon>Coriobacteriia</taxon>
        <taxon>Eggerthellales</taxon>
        <taxon>Eggerthellaceae</taxon>
        <taxon>Slackia</taxon>
    </lineage>
</organism>
<proteinExistence type="predicted"/>
<keyword evidence="2" id="KW-1185">Reference proteome</keyword>
<dbReference type="RefSeq" id="WP_123198339.1">
    <property type="nucleotide sequence ID" value="NZ_QICB01000004.1"/>
</dbReference>
<dbReference type="InterPro" id="IPR058532">
    <property type="entry name" value="YjbR/MT2646/Rv2570-like"/>
</dbReference>
<dbReference type="SUPFAM" id="SSF142906">
    <property type="entry name" value="YjbR-like"/>
    <property type="match status" value="1"/>
</dbReference>
<dbReference type="Proteomes" id="UP000267368">
    <property type="component" value="Unassembled WGS sequence"/>
</dbReference>
<protein>
    <recommendedName>
        <fullName evidence="3">MmcQ/YjbR family DNA-binding protein</fullName>
    </recommendedName>
</protein>
<dbReference type="PANTHER" id="PTHR35145:SF1">
    <property type="entry name" value="CYTOPLASMIC PROTEIN"/>
    <property type="match status" value="1"/>
</dbReference>
<dbReference type="InterPro" id="IPR038056">
    <property type="entry name" value="YjbR-like_sf"/>
</dbReference>
<dbReference type="Pfam" id="PF04237">
    <property type="entry name" value="YjbR"/>
    <property type="match status" value="1"/>
</dbReference>
<evidence type="ECO:0000313" key="2">
    <source>
        <dbReference type="Proteomes" id="UP000267368"/>
    </source>
</evidence>
<dbReference type="OrthoDB" id="3194910at2"/>
<evidence type="ECO:0000313" key="1">
    <source>
        <dbReference type="EMBL" id="RNL19616.1"/>
    </source>
</evidence>
<evidence type="ECO:0008006" key="3">
    <source>
        <dbReference type="Google" id="ProtNLM"/>
    </source>
</evidence>